<comment type="subcellular location">
    <subcellularLocation>
        <location evidence="1">Cell membrane</location>
        <topology evidence="1">Multi-pass membrane protein</topology>
    </subcellularLocation>
</comment>
<feature type="transmembrane region" description="Helical" evidence="6">
    <location>
        <begin position="358"/>
        <end position="378"/>
    </location>
</feature>
<keyword evidence="2" id="KW-1003">Cell membrane</keyword>
<reference evidence="8 9" key="1">
    <citation type="submission" date="2017-09" db="EMBL/GenBank/DDBJ databases">
        <title>Large-scale bioinformatics analysis of Bacillus genomes uncovers conserved roles of natural products in bacterial physiology.</title>
        <authorList>
            <consortium name="Agbiome Team Llc"/>
            <person name="Bleich R.M."/>
            <person name="Grubbs K.J."/>
            <person name="Santa Maria K.C."/>
            <person name="Allen S.E."/>
            <person name="Farag S."/>
            <person name="Shank E.A."/>
            <person name="Bowers A."/>
        </authorList>
    </citation>
    <scope>NUCLEOTIDE SEQUENCE [LARGE SCALE GENOMIC DNA]</scope>
    <source>
        <strain evidence="8 9">AFS070861</strain>
    </source>
</reference>
<dbReference type="GO" id="GO:0005886">
    <property type="term" value="C:plasma membrane"/>
    <property type="evidence" value="ECO:0007669"/>
    <property type="project" value="UniProtKB-SubCell"/>
</dbReference>
<organism evidence="8 9">
    <name type="scientific">Bacillus cereus</name>
    <dbReference type="NCBI Taxonomy" id="1396"/>
    <lineage>
        <taxon>Bacteria</taxon>
        <taxon>Bacillati</taxon>
        <taxon>Bacillota</taxon>
        <taxon>Bacilli</taxon>
        <taxon>Bacillales</taxon>
        <taxon>Bacillaceae</taxon>
        <taxon>Bacillus</taxon>
        <taxon>Bacillus cereus group</taxon>
    </lineage>
</organism>
<feature type="domain" description="ABC3 transporter permease C-terminal" evidence="7">
    <location>
        <begin position="317"/>
        <end position="468"/>
    </location>
</feature>
<gene>
    <name evidence="8" type="ORF">COK05_17580</name>
</gene>
<accession>A0A2B2LI60</accession>
<name>A0A2B2LI60_BACCE</name>
<keyword evidence="4 6" id="KW-1133">Transmembrane helix</keyword>
<evidence type="ECO:0000313" key="8">
    <source>
        <dbReference type="EMBL" id="PFQ44494.1"/>
    </source>
</evidence>
<dbReference type="PANTHER" id="PTHR30572">
    <property type="entry name" value="MEMBRANE COMPONENT OF TRANSPORTER-RELATED"/>
    <property type="match status" value="1"/>
</dbReference>
<dbReference type="PANTHER" id="PTHR30572:SF9">
    <property type="entry name" value="ABC TRANSPORTER PERMEASE PROTEIN"/>
    <property type="match status" value="1"/>
</dbReference>
<protein>
    <submittedName>
        <fullName evidence="8">Permease</fullName>
    </submittedName>
</protein>
<evidence type="ECO:0000259" key="7">
    <source>
        <dbReference type="Pfam" id="PF02687"/>
    </source>
</evidence>
<feature type="transmembrane region" description="Helical" evidence="6">
    <location>
        <begin position="444"/>
        <end position="464"/>
    </location>
</feature>
<dbReference type="GO" id="GO:0022857">
    <property type="term" value="F:transmembrane transporter activity"/>
    <property type="evidence" value="ECO:0007669"/>
    <property type="project" value="TreeGrafter"/>
</dbReference>
<dbReference type="RefSeq" id="WP_098613599.1">
    <property type="nucleotide sequence ID" value="NZ_NVAP01000038.1"/>
</dbReference>
<dbReference type="Proteomes" id="UP000224386">
    <property type="component" value="Unassembled WGS sequence"/>
</dbReference>
<dbReference type="AlphaFoldDB" id="A0A2B2LI60"/>
<feature type="transmembrane region" description="Helical" evidence="6">
    <location>
        <begin position="317"/>
        <end position="338"/>
    </location>
</feature>
<evidence type="ECO:0000256" key="4">
    <source>
        <dbReference type="ARBA" id="ARBA00022989"/>
    </source>
</evidence>
<evidence type="ECO:0000256" key="1">
    <source>
        <dbReference type="ARBA" id="ARBA00004651"/>
    </source>
</evidence>
<comment type="caution">
    <text evidence="8">The sequence shown here is derived from an EMBL/GenBank/DDBJ whole genome shotgun (WGS) entry which is preliminary data.</text>
</comment>
<dbReference type="EMBL" id="NVAP01000038">
    <property type="protein sequence ID" value="PFQ44494.1"/>
    <property type="molecule type" value="Genomic_DNA"/>
</dbReference>
<proteinExistence type="predicted"/>
<evidence type="ECO:0000313" key="9">
    <source>
        <dbReference type="Proteomes" id="UP000224386"/>
    </source>
</evidence>
<keyword evidence="3 6" id="KW-0812">Transmembrane</keyword>
<dbReference type="InterPro" id="IPR003838">
    <property type="entry name" value="ABC3_permease_C"/>
</dbReference>
<evidence type="ECO:0000256" key="6">
    <source>
        <dbReference type="SAM" id="Phobius"/>
    </source>
</evidence>
<dbReference type="Pfam" id="PF02687">
    <property type="entry name" value="FtsX"/>
    <property type="match status" value="1"/>
</dbReference>
<evidence type="ECO:0000256" key="3">
    <source>
        <dbReference type="ARBA" id="ARBA00022692"/>
    </source>
</evidence>
<keyword evidence="5 6" id="KW-0472">Membrane</keyword>
<sequence>MNFMKRAILSMKKRIGTSLILMAVFLIVTNLVLSGFTIQNASKKAADAARKKLGADVTLGLDFDKLGQKAKETGEMPNPPQLNSKETDQLANSKYVKDYNYIGSTFGISDGLKLVGASEGEEGGKGKLGMAAVRGGSSSGTEMDMNASFIIEGVRKTALQESFKNGKSKIIDGKPITEKMKDQNVALMEKRLAELNNLKVGDKVKVQSGDKKETLDVEIIGIYETNEQAMGQQAPPIMDPANKLYMPHSTMKKLEVDPGISSVQVVYFLNDPQYIDAFKKEAKKSNIDFNYYKLDAHDSLYKQMIGPIENISSTSQMIIYIVSIAGSIILGLIIMLSIKGRRKEMGILLSIGEKKWKLMAQFVVEVVCVAILAFGLSVTTGTKVSQFIGDNLLSNEIATASEETDTPQNGTVMMSGPGGTLQNQKEDPIDKIDVSVTGEDVGKMGGIGLAIAIIATLLPALSILRLNPKQILLKDE</sequence>
<evidence type="ECO:0000256" key="5">
    <source>
        <dbReference type="ARBA" id="ARBA00023136"/>
    </source>
</evidence>
<dbReference type="InterPro" id="IPR050250">
    <property type="entry name" value="Macrolide_Exporter_MacB"/>
</dbReference>
<evidence type="ECO:0000256" key="2">
    <source>
        <dbReference type="ARBA" id="ARBA00022475"/>
    </source>
</evidence>